<dbReference type="InterPro" id="IPR041756">
    <property type="entry name" value="M28_SGAP-like"/>
</dbReference>
<reference evidence="12" key="1">
    <citation type="submission" date="2021-04" db="EMBL/GenBank/DDBJ databases">
        <title>Microbacterium tenobrionis sp. nov. and Microbacterium allomyrinae sp. nov., isolated from larvae of Tenobrio molitor and Allomyrina dichotoma, respectively.</title>
        <authorList>
            <person name="Lee S.D."/>
        </authorList>
    </citation>
    <scope>NUCLEOTIDE SEQUENCE</scope>
    <source>
        <strain evidence="12">BWT-G7</strain>
    </source>
</reference>
<dbReference type="SUPFAM" id="SSF53187">
    <property type="entry name" value="Zn-dependent exopeptidases"/>
    <property type="match status" value="1"/>
</dbReference>
<dbReference type="Gene3D" id="3.40.630.10">
    <property type="entry name" value="Zn peptidases"/>
    <property type="match status" value="1"/>
</dbReference>
<name>A0A9X1S3T4_9MICO</name>
<dbReference type="Gene3D" id="3.50.30.30">
    <property type="match status" value="1"/>
</dbReference>
<evidence type="ECO:0000256" key="6">
    <source>
        <dbReference type="ARBA" id="ARBA00022801"/>
    </source>
</evidence>
<evidence type="ECO:0000256" key="2">
    <source>
        <dbReference type="ARBA" id="ARBA00022438"/>
    </source>
</evidence>
<dbReference type="InterPro" id="IPR046450">
    <property type="entry name" value="PA_dom_sf"/>
</dbReference>
<sequence>MPMKSRHVWAAAIAATLAGTLAIAGPAYANPPHDDDPGSRIAKEVKVKAVLTHLEALQRVADRNGDRAAGRSGYQGSVDYVVRELRKAGYQPEVQAFDFPYFEERNVLERVSPNPTSYVQDSDFTRNNFDTGSPEGTATGPLTPVDIVVPAADLPANSNSSGCEAADFAGFPVGGIALVQRGTCGFAVKVLNAQTAGAGAVVVMNEGQPDRSGLVGMIGDATGLSIPAVFATSATGEDLASTPGATVTVTVDYDEETRTTYNVLAETPRGDDANVVMAGAHLDSVQDGAGINDNGSGSAALLETAIQMKKVKKSANNTVRFAWWGAEESGLLGSEHYVANLTPEQSAAIALYVNFDMIGSPNYFTGVYDGDNSSGTAPDGFIPAGSAEIEDVFEAFYADRGEPFQDTEFSGRSDYGPFIAIGIPAGGLFTGAEGVKTEEEAVLYGGVAGAAYDPCYHAPCDNLTGAGHDEALYDLLEQGYELKGNVNVEALDLNSDAVASAVATFARDASSVTDARVQIRTFGAGVDLDALRDRFTD</sequence>
<evidence type="ECO:0000259" key="11">
    <source>
        <dbReference type="Pfam" id="PF04389"/>
    </source>
</evidence>
<evidence type="ECO:0000259" key="10">
    <source>
        <dbReference type="Pfam" id="PF02225"/>
    </source>
</evidence>
<dbReference type="Pfam" id="PF02225">
    <property type="entry name" value="PA"/>
    <property type="match status" value="1"/>
</dbReference>
<dbReference type="GO" id="GO:0046872">
    <property type="term" value="F:metal ion binding"/>
    <property type="evidence" value="ECO:0007669"/>
    <property type="project" value="UniProtKB-KW"/>
</dbReference>
<keyword evidence="2" id="KW-0031">Aminopeptidase</keyword>
<evidence type="ECO:0000256" key="4">
    <source>
        <dbReference type="ARBA" id="ARBA00022723"/>
    </source>
</evidence>
<evidence type="ECO:0000256" key="3">
    <source>
        <dbReference type="ARBA" id="ARBA00022670"/>
    </source>
</evidence>
<feature type="region of interest" description="Disordered" evidence="8">
    <location>
        <begin position="113"/>
        <end position="142"/>
    </location>
</feature>
<keyword evidence="5 9" id="KW-0732">Signal</keyword>
<evidence type="ECO:0000256" key="7">
    <source>
        <dbReference type="ARBA" id="ARBA00022833"/>
    </source>
</evidence>
<evidence type="ECO:0000256" key="1">
    <source>
        <dbReference type="ARBA" id="ARBA00005957"/>
    </source>
</evidence>
<dbReference type="EMBL" id="JAGTTN010000005">
    <property type="protein sequence ID" value="MCC2033509.1"/>
    <property type="molecule type" value="Genomic_DNA"/>
</dbReference>
<dbReference type="AlphaFoldDB" id="A0A9X1S3T4"/>
<dbReference type="GO" id="GO:0004177">
    <property type="term" value="F:aminopeptidase activity"/>
    <property type="evidence" value="ECO:0007669"/>
    <property type="project" value="UniProtKB-KW"/>
</dbReference>
<feature type="domain" description="Peptidase M28" evidence="11">
    <location>
        <begin position="262"/>
        <end position="463"/>
    </location>
</feature>
<dbReference type="SUPFAM" id="SSF52025">
    <property type="entry name" value="PA domain"/>
    <property type="match status" value="1"/>
</dbReference>
<dbReference type="PANTHER" id="PTHR12147:SF26">
    <property type="entry name" value="PEPTIDASE M28 DOMAIN-CONTAINING PROTEIN"/>
    <property type="match status" value="1"/>
</dbReference>
<dbReference type="Proteomes" id="UP001139354">
    <property type="component" value="Unassembled WGS sequence"/>
</dbReference>
<dbReference type="InterPro" id="IPR003137">
    <property type="entry name" value="PA_domain"/>
</dbReference>
<evidence type="ECO:0000313" key="13">
    <source>
        <dbReference type="Proteomes" id="UP001139354"/>
    </source>
</evidence>
<keyword evidence="4" id="KW-0479">Metal-binding</keyword>
<evidence type="ECO:0000313" key="12">
    <source>
        <dbReference type="EMBL" id="MCC2033509.1"/>
    </source>
</evidence>
<feature type="signal peptide" evidence="9">
    <location>
        <begin position="1"/>
        <end position="29"/>
    </location>
</feature>
<dbReference type="GO" id="GO:0006508">
    <property type="term" value="P:proteolysis"/>
    <property type="evidence" value="ECO:0007669"/>
    <property type="project" value="UniProtKB-KW"/>
</dbReference>
<dbReference type="GO" id="GO:0008235">
    <property type="term" value="F:metalloexopeptidase activity"/>
    <property type="evidence" value="ECO:0007669"/>
    <property type="project" value="InterPro"/>
</dbReference>
<keyword evidence="13" id="KW-1185">Reference proteome</keyword>
<feature type="compositionally biased region" description="Polar residues" evidence="8">
    <location>
        <begin position="113"/>
        <end position="136"/>
    </location>
</feature>
<keyword evidence="7" id="KW-0862">Zinc</keyword>
<evidence type="ECO:0000256" key="8">
    <source>
        <dbReference type="SAM" id="MobiDB-lite"/>
    </source>
</evidence>
<keyword evidence="3" id="KW-0645">Protease</keyword>
<accession>A0A9X1S3T4</accession>
<dbReference type="PANTHER" id="PTHR12147">
    <property type="entry name" value="METALLOPEPTIDASE M28 FAMILY MEMBER"/>
    <property type="match status" value="1"/>
</dbReference>
<feature type="chain" id="PRO_5040728842" evidence="9">
    <location>
        <begin position="30"/>
        <end position="537"/>
    </location>
</feature>
<feature type="domain" description="PA" evidence="10">
    <location>
        <begin position="150"/>
        <end position="239"/>
    </location>
</feature>
<comment type="caution">
    <text evidence="12">The sequence shown here is derived from an EMBL/GenBank/DDBJ whole genome shotgun (WGS) entry which is preliminary data.</text>
</comment>
<evidence type="ECO:0000256" key="5">
    <source>
        <dbReference type="ARBA" id="ARBA00022729"/>
    </source>
</evidence>
<organism evidence="12 13">
    <name type="scientific">Microbacterium allomyrinae</name>
    <dbReference type="NCBI Taxonomy" id="2830666"/>
    <lineage>
        <taxon>Bacteria</taxon>
        <taxon>Bacillati</taxon>
        <taxon>Actinomycetota</taxon>
        <taxon>Actinomycetes</taxon>
        <taxon>Micrococcales</taxon>
        <taxon>Microbacteriaceae</taxon>
        <taxon>Microbacterium</taxon>
    </lineage>
</organism>
<dbReference type="CDD" id="cd03876">
    <property type="entry name" value="M28_SGAP_like"/>
    <property type="match status" value="1"/>
</dbReference>
<dbReference type="RefSeq" id="WP_229385512.1">
    <property type="nucleotide sequence ID" value="NZ_JAGTTN010000005.1"/>
</dbReference>
<keyword evidence="6" id="KW-0378">Hydrolase</keyword>
<dbReference type="Pfam" id="PF04389">
    <property type="entry name" value="Peptidase_M28"/>
    <property type="match status" value="1"/>
</dbReference>
<evidence type="ECO:0000256" key="9">
    <source>
        <dbReference type="SAM" id="SignalP"/>
    </source>
</evidence>
<protein>
    <submittedName>
        <fullName evidence="12">M20/M25/M40 family metallo-hydrolase</fullName>
    </submittedName>
</protein>
<dbReference type="InterPro" id="IPR045175">
    <property type="entry name" value="M28_fam"/>
</dbReference>
<gene>
    <name evidence="12" type="ORF">KEC57_15075</name>
</gene>
<dbReference type="CDD" id="cd04818">
    <property type="entry name" value="PA_subtilisin_1"/>
    <property type="match status" value="1"/>
</dbReference>
<comment type="similarity">
    <text evidence="1">Belongs to the peptidase M28 family. M28A subfamily.</text>
</comment>
<dbReference type="InterPro" id="IPR007484">
    <property type="entry name" value="Peptidase_M28"/>
</dbReference>
<proteinExistence type="inferred from homology"/>